<proteinExistence type="predicted"/>
<dbReference type="STRING" id="1095630.A0A2J6SF01"/>
<evidence type="ECO:0000256" key="1">
    <source>
        <dbReference type="ARBA" id="ARBA00022737"/>
    </source>
</evidence>
<evidence type="ECO:0000256" key="3">
    <source>
        <dbReference type="SAM" id="MobiDB-lite"/>
    </source>
</evidence>
<dbReference type="SUPFAM" id="SSF48452">
    <property type="entry name" value="TPR-like"/>
    <property type="match status" value="1"/>
</dbReference>
<feature type="region of interest" description="Disordered" evidence="3">
    <location>
        <begin position="1"/>
        <end position="20"/>
    </location>
</feature>
<name>A0A2J6SF01_9HELO</name>
<gene>
    <name evidence="4" type="ORF">K444DRAFT_670972</name>
</gene>
<dbReference type="PANTHER" id="PTHR45641">
    <property type="entry name" value="TETRATRICOPEPTIDE REPEAT PROTEIN (AFU_ORTHOLOGUE AFUA_6G03870)"/>
    <property type="match status" value="1"/>
</dbReference>
<reference evidence="4 5" key="1">
    <citation type="submission" date="2016-04" db="EMBL/GenBank/DDBJ databases">
        <title>A degradative enzymes factory behind the ericoid mycorrhizal symbiosis.</title>
        <authorList>
            <consortium name="DOE Joint Genome Institute"/>
            <person name="Martino E."/>
            <person name="Morin E."/>
            <person name="Grelet G."/>
            <person name="Kuo A."/>
            <person name="Kohler A."/>
            <person name="Daghino S."/>
            <person name="Barry K."/>
            <person name="Choi C."/>
            <person name="Cichocki N."/>
            <person name="Clum A."/>
            <person name="Copeland A."/>
            <person name="Hainaut M."/>
            <person name="Haridas S."/>
            <person name="Labutti K."/>
            <person name="Lindquist E."/>
            <person name="Lipzen A."/>
            <person name="Khouja H.-R."/>
            <person name="Murat C."/>
            <person name="Ohm R."/>
            <person name="Olson A."/>
            <person name="Spatafora J."/>
            <person name="Veneault-Fourrey C."/>
            <person name="Henrissat B."/>
            <person name="Grigoriev I."/>
            <person name="Martin F."/>
            <person name="Perotto S."/>
        </authorList>
    </citation>
    <scope>NUCLEOTIDE SEQUENCE [LARGE SCALE GENOMIC DNA]</scope>
    <source>
        <strain evidence="4 5">E</strain>
    </source>
</reference>
<dbReference type="InParanoid" id="A0A2J6SF01"/>
<evidence type="ECO:0000256" key="2">
    <source>
        <dbReference type="ARBA" id="ARBA00022803"/>
    </source>
</evidence>
<evidence type="ECO:0000313" key="5">
    <source>
        <dbReference type="Proteomes" id="UP000235371"/>
    </source>
</evidence>
<organism evidence="4 5">
    <name type="scientific">Hyaloscypha bicolor E</name>
    <dbReference type="NCBI Taxonomy" id="1095630"/>
    <lineage>
        <taxon>Eukaryota</taxon>
        <taxon>Fungi</taxon>
        <taxon>Dikarya</taxon>
        <taxon>Ascomycota</taxon>
        <taxon>Pezizomycotina</taxon>
        <taxon>Leotiomycetes</taxon>
        <taxon>Helotiales</taxon>
        <taxon>Hyaloscyphaceae</taxon>
        <taxon>Hyaloscypha</taxon>
        <taxon>Hyaloscypha bicolor</taxon>
    </lineage>
</organism>
<dbReference type="InterPro" id="IPR019734">
    <property type="entry name" value="TPR_rpt"/>
</dbReference>
<sequence>MRRRQPTPSPSSSDNDGYAIAQAFPDDNLPSPSITAQEYVDALNHSKLLAVKDLFVKTVADRDATLESTNILLFRALHTLAIIYAELEQWQNAESTYKKLLAESDKILGPDSKVAAGAVSNLGKVYEQQGKHEEAETILRRAKLWAGNNLEGESPQYLGAVQGLIPVLTKQGKLGETEKMLEEGLTLVRKMSGRFKEEDTVEMEAVAKGLVALKK</sequence>
<dbReference type="GeneID" id="36595771"/>
<dbReference type="Pfam" id="PF13424">
    <property type="entry name" value="TPR_12"/>
    <property type="match status" value="1"/>
</dbReference>
<keyword evidence="1" id="KW-0677">Repeat</keyword>
<keyword evidence="2" id="KW-0802">TPR repeat</keyword>
<keyword evidence="5" id="KW-1185">Reference proteome</keyword>
<dbReference type="PANTHER" id="PTHR45641:SF19">
    <property type="entry name" value="NEPHROCYSTIN-3"/>
    <property type="match status" value="1"/>
</dbReference>
<dbReference type="EMBL" id="KZ613921">
    <property type="protein sequence ID" value="PMD49330.1"/>
    <property type="molecule type" value="Genomic_DNA"/>
</dbReference>
<dbReference type="Proteomes" id="UP000235371">
    <property type="component" value="Unassembled WGS sequence"/>
</dbReference>
<dbReference type="SMART" id="SM00028">
    <property type="entry name" value="TPR"/>
    <property type="match status" value="2"/>
</dbReference>
<protein>
    <submittedName>
        <fullName evidence="4">Uncharacterized protein</fullName>
    </submittedName>
</protein>
<dbReference type="RefSeq" id="XP_024726234.1">
    <property type="nucleotide sequence ID" value="XM_024887695.1"/>
</dbReference>
<dbReference type="OrthoDB" id="3551782at2759"/>
<dbReference type="InterPro" id="IPR011990">
    <property type="entry name" value="TPR-like_helical_dom_sf"/>
</dbReference>
<dbReference type="Gene3D" id="1.25.40.10">
    <property type="entry name" value="Tetratricopeptide repeat domain"/>
    <property type="match status" value="1"/>
</dbReference>
<dbReference type="AlphaFoldDB" id="A0A2J6SF01"/>
<evidence type="ECO:0000313" key="4">
    <source>
        <dbReference type="EMBL" id="PMD49330.1"/>
    </source>
</evidence>
<accession>A0A2J6SF01</accession>